<evidence type="ECO:0000256" key="1">
    <source>
        <dbReference type="SAM" id="MobiDB-lite"/>
    </source>
</evidence>
<dbReference type="Proteomes" id="UP001295423">
    <property type="component" value="Unassembled WGS sequence"/>
</dbReference>
<dbReference type="EMBL" id="CAKOGP040001580">
    <property type="protein sequence ID" value="CAJ1946090.1"/>
    <property type="molecule type" value="Genomic_DNA"/>
</dbReference>
<protein>
    <submittedName>
        <fullName evidence="2">Uncharacterized protein</fullName>
    </submittedName>
</protein>
<feature type="compositionally biased region" description="Low complexity" evidence="1">
    <location>
        <begin position="32"/>
        <end position="47"/>
    </location>
</feature>
<sequence length="201" mass="22576">MLMLVDAKEKMDALGGYGSESSSSANEKKASNQKSSLIGLLGSPLSGTDDDDQQVEAPRNPQKRQKLQGVGRNETFARSIPSPRTTSAYGTSIAQLDEDYLSPMLKLLHYDETSKANMSCFRLSMAQKLRSANESMSCQTLAQNVRSQSDYHNPRFLEIVRDRFRIERSLQSRAKHVSSDLKQYEKQLFQIGHVDGLEQIR</sequence>
<dbReference type="AlphaFoldDB" id="A0AAD2FKU0"/>
<gene>
    <name evidence="2" type="ORF">CYCCA115_LOCUS10231</name>
</gene>
<accession>A0AAD2FKU0</accession>
<evidence type="ECO:0000313" key="2">
    <source>
        <dbReference type="EMBL" id="CAJ1946090.1"/>
    </source>
</evidence>
<proteinExistence type="predicted"/>
<comment type="caution">
    <text evidence="2">The sequence shown here is derived from an EMBL/GenBank/DDBJ whole genome shotgun (WGS) entry which is preliminary data.</text>
</comment>
<reference evidence="2" key="1">
    <citation type="submission" date="2023-08" db="EMBL/GenBank/DDBJ databases">
        <authorList>
            <person name="Audoor S."/>
            <person name="Bilcke G."/>
        </authorList>
    </citation>
    <scope>NUCLEOTIDE SEQUENCE</scope>
</reference>
<keyword evidence="3" id="KW-1185">Reference proteome</keyword>
<organism evidence="2 3">
    <name type="scientific">Cylindrotheca closterium</name>
    <dbReference type="NCBI Taxonomy" id="2856"/>
    <lineage>
        <taxon>Eukaryota</taxon>
        <taxon>Sar</taxon>
        <taxon>Stramenopiles</taxon>
        <taxon>Ochrophyta</taxon>
        <taxon>Bacillariophyta</taxon>
        <taxon>Bacillariophyceae</taxon>
        <taxon>Bacillariophycidae</taxon>
        <taxon>Bacillariales</taxon>
        <taxon>Bacillariaceae</taxon>
        <taxon>Cylindrotheca</taxon>
    </lineage>
</organism>
<evidence type="ECO:0000313" key="3">
    <source>
        <dbReference type="Proteomes" id="UP001295423"/>
    </source>
</evidence>
<name>A0AAD2FKU0_9STRA</name>
<feature type="region of interest" description="Disordered" evidence="1">
    <location>
        <begin position="12"/>
        <end position="88"/>
    </location>
</feature>